<comment type="cofactor">
    <cofactor evidence="6">
        <name>Zn(2+)</name>
        <dbReference type="ChEBI" id="CHEBI:29105"/>
    </cofactor>
    <text evidence="6">Binds 1 zinc ion per subunit.</text>
</comment>
<keyword evidence="10" id="KW-1185">Reference proteome</keyword>
<dbReference type="Proteomes" id="UP000198510">
    <property type="component" value="Unassembled WGS sequence"/>
</dbReference>
<dbReference type="GO" id="GO:0004222">
    <property type="term" value="F:metalloendopeptidase activity"/>
    <property type="evidence" value="ECO:0007669"/>
    <property type="project" value="InterPro"/>
</dbReference>
<dbReference type="AlphaFoldDB" id="A0A1G9URP0"/>
<dbReference type="Gene3D" id="3.30.2010.10">
    <property type="entry name" value="Metalloproteases ('zincins'), catalytic domain"/>
    <property type="match status" value="1"/>
</dbReference>
<keyword evidence="1 6" id="KW-0645">Protease</keyword>
<dbReference type="GO" id="GO:0046872">
    <property type="term" value="F:metal ion binding"/>
    <property type="evidence" value="ECO:0007669"/>
    <property type="project" value="UniProtKB-KW"/>
</dbReference>
<keyword evidence="7" id="KW-0472">Membrane</keyword>
<evidence type="ECO:0000256" key="6">
    <source>
        <dbReference type="RuleBase" id="RU003983"/>
    </source>
</evidence>
<dbReference type="InterPro" id="IPR051156">
    <property type="entry name" value="Mito/Outer_Membr_Metalloprot"/>
</dbReference>
<keyword evidence="2" id="KW-0479">Metal-binding</keyword>
<name>A0A1G9URP0_9BACT</name>
<proteinExistence type="inferred from homology"/>
<organism evidence="9 10">
    <name type="scientific">Catalinimonas alkaloidigena</name>
    <dbReference type="NCBI Taxonomy" id="1075417"/>
    <lineage>
        <taxon>Bacteria</taxon>
        <taxon>Pseudomonadati</taxon>
        <taxon>Bacteroidota</taxon>
        <taxon>Cytophagia</taxon>
        <taxon>Cytophagales</taxon>
        <taxon>Catalimonadaceae</taxon>
        <taxon>Catalinimonas</taxon>
    </lineage>
</organism>
<keyword evidence="7" id="KW-0812">Transmembrane</keyword>
<dbReference type="EMBL" id="FNFO01000017">
    <property type="protein sequence ID" value="SDM62560.1"/>
    <property type="molecule type" value="Genomic_DNA"/>
</dbReference>
<feature type="transmembrane region" description="Helical" evidence="7">
    <location>
        <begin position="12"/>
        <end position="30"/>
    </location>
</feature>
<evidence type="ECO:0000256" key="5">
    <source>
        <dbReference type="ARBA" id="ARBA00023049"/>
    </source>
</evidence>
<dbReference type="STRING" id="1075417.SAMN05421823_11755"/>
<reference evidence="9 10" key="1">
    <citation type="submission" date="2016-10" db="EMBL/GenBank/DDBJ databases">
        <authorList>
            <person name="de Groot N.N."/>
        </authorList>
    </citation>
    <scope>NUCLEOTIDE SEQUENCE [LARGE SCALE GENOMIC DNA]</scope>
    <source>
        <strain evidence="9 10">DSM 25186</strain>
    </source>
</reference>
<evidence type="ECO:0000313" key="9">
    <source>
        <dbReference type="EMBL" id="SDM62560.1"/>
    </source>
</evidence>
<accession>A0A1G9URP0</accession>
<keyword evidence="5 6" id="KW-0482">Metalloprotease</keyword>
<keyword evidence="3 6" id="KW-0378">Hydrolase</keyword>
<evidence type="ECO:0000256" key="1">
    <source>
        <dbReference type="ARBA" id="ARBA00022670"/>
    </source>
</evidence>
<comment type="similarity">
    <text evidence="6">Belongs to the peptidase M48 family.</text>
</comment>
<dbReference type="PANTHER" id="PTHR22726:SF1">
    <property type="entry name" value="METALLOENDOPEPTIDASE OMA1, MITOCHONDRIAL"/>
    <property type="match status" value="1"/>
</dbReference>
<evidence type="ECO:0000259" key="8">
    <source>
        <dbReference type="Pfam" id="PF01435"/>
    </source>
</evidence>
<evidence type="ECO:0000256" key="3">
    <source>
        <dbReference type="ARBA" id="ARBA00022801"/>
    </source>
</evidence>
<gene>
    <name evidence="9" type="ORF">SAMN05421823_11755</name>
</gene>
<dbReference type="InterPro" id="IPR001915">
    <property type="entry name" value="Peptidase_M48"/>
</dbReference>
<keyword evidence="4 6" id="KW-0862">Zinc</keyword>
<dbReference type="OrthoDB" id="9810445at2"/>
<keyword evidence="7" id="KW-1133">Transmembrane helix</keyword>
<dbReference type="Pfam" id="PF01435">
    <property type="entry name" value="Peptidase_M48"/>
    <property type="match status" value="1"/>
</dbReference>
<evidence type="ECO:0000256" key="4">
    <source>
        <dbReference type="ARBA" id="ARBA00022833"/>
    </source>
</evidence>
<evidence type="ECO:0000256" key="2">
    <source>
        <dbReference type="ARBA" id="ARBA00022723"/>
    </source>
</evidence>
<dbReference type="PANTHER" id="PTHR22726">
    <property type="entry name" value="METALLOENDOPEPTIDASE OMA1"/>
    <property type="match status" value="1"/>
</dbReference>
<protein>
    <submittedName>
        <fullName evidence="9">Peptidase family M48</fullName>
    </submittedName>
</protein>
<evidence type="ECO:0000256" key="7">
    <source>
        <dbReference type="SAM" id="Phobius"/>
    </source>
</evidence>
<dbReference type="CDD" id="cd07331">
    <property type="entry name" value="M48C_Oma1_like"/>
    <property type="match status" value="1"/>
</dbReference>
<evidence type="ECO:0000313" key="10">
    <source>
        <dbReference type="Proteomes" id="UP000198510"/>
    </source>
</evidence>
<dbReference type="GO" id="GO:0051603">
    <property type="term" value="P:proteolysis involved in protein catabolic process"/>
    <property type="evidence" value="ECO:0007669"/>
    <property type="project" value="TreeGrafter"/>
</dbReference>
<sequence length="270" mass="29531">MATPAVQARITRFIIALVVAVISLIGYYSTTQYNPVTEEKQHVNMTAQQEIAMGLQAVPQMTQQYGGLYPDQQAQALVDQVGNKIVQSTAARDTPYEFEFHLLADEQTVNAFALPGGQVFITAALMKQFSTEDQLAGVLGHEIGHVVARHSAEHIAKARLTQGLTGAAVIASYDPSRPSTMRTAAVAAMIGQLVNMKYGRDDELESDRLGVRFMAESGYDPNAMIQVMEILAKSAGGARQPEFFSTHPNPQNRIAQIREAIQEYGYTLNQ</sequence>
<dbReference type="GO" id="GO:0016020">
    <property type="term" value="C:membrane"/>
    <property type="evidence" value="ECO:0007669"/>
    <property type="project" value="TreeGrafter"/>
</dbReference>
<feature type="domain" description="Peptidase M48" evidence="8">
    <location>
        <begin position="74"/>
        <end position="260"/>
    </location>
</feature>
<dbReference type="RefSeq" id="WP_089688428.1">
    <property type="nucleotide sequence ID" value="NZ_FNFO01000017.1"/>
</dbReference>